<feature type="region of interest" description="Disordered" evidence="1">
    <location>
        <begin position="110"/>
        <end position="148"/>
    </location>
</feature>
<proteinExistence type="predicted"/>
<sequence length="203" mass="21565">MGLFACMWDDAVCWAESRAAPTRAGTTGPPSPKKDWGRVGAGRWGGAVGEIRPVPKCVERMNPPLEQRQAPTPAAGASGSGLQLRLGIRQPVRGDDFVYLEAQFHPPGRSKPIHTVVGPRSEVSPSPACGRGGRGVRAARGRDTPCGSHGRRPLAVLFILDHTRGGKRRGPHRGAVGPSSSVHHPEAVRDGPRRWPAPARACP</sequence>
<evidence type="ECO:0000313" key="3">
    <source>
        <dbReference type="Proteomes" id="UP000582837"/>
    </source>
</evidence>
<reference evidence="2 3" key="1">
    <citation type="submission" date="2020-08" db="EMBL/GenBank/DDBJ databases">
        <title>Genomic Encyclopedia of Type Strains, Phase IV (KMG-IV): sequencing the most valuable type-strain genomes for metagenomic binning, comparative biology and taxonomic classification.</title>
        <authorList>
            <person name="Goeker M."/>
        </authorList>
    </citation>
    <scope>NUCLEOTIDE SEQUENCE [LARGE SCALE GENOMIC DNA]</scope>
    <source>
        <strain evidence="2 3">DSM 29007</strain>
    </source>
</reference>
<evidence type="ECO:0000256" key="1">
    <source>
        <dbReference type="SAM" id="MobiDB-lite"/>
    </source>
</evidence>
<feature type="region of interest" description="Disordered" evidence="1">
    <location>
        <begin position="162"/>
        <end position="203"/>
    </location>
</feature>
<dbReference type="EMBL" id="JACHIA010000012">
    <property type="protein sequence ID" value="MBB6072029.1"/>
    <property type="molecule type" value="Genomic_DNA"/>
</dbReference>
<name>A0A841H2D2_9BACT</name>
<accession>A0A841H2D2</accession>
<feature type="compositionally biased region" description="Basic and acidic residues" evidence="1">
    <location>
        <begin position="183"/>
        <end position="193"/>
    </location>
</feature>
<feature type="region of interest" description="Disordered" evidence="1">
    <location>
        <begin position="19"/>
        <end position="44"/>
    </location>
</feature>
<organism evidence="2 3">
    <name type="scientific">Longimicrobium terrae</name>
    <dbReference type="NCBI Taxonomy" id="1639882"/>
    <lineage>
        <taxon>Bacteria</taxon>
        <taxon>Pseudomonadati</taxon>
        <taxon>Gemmatimonadota</taxon>
        <taxon>Longimicrobiia</taxon>
        <taxon>Longimicrobiales</taxon>
        <taxon>Longimicrobiaceae</taxon>
        <taxon>Longimicrobium</taxon>
    </lineage>
</organism>
<dbReference type="Proteomes" id="UP000582837">
    <property type="component" value="Unassembled WGS sequence"/>
</dbReference>
<protein>
    <submittedName>
        <fullName evidence="2">Uncharacterized protein</fullName>
    </submittedName>
</protein>
<keyword evidence="3" id="KW-1185">Reference proteome</keyword>
<comment type="caution">
    <text evidence="2">The sequence shown here is derived from an EMBL/GenBank/DDBJ whole genome shotgun (WGS) entry which is preliminary data.</text>
</comment>
<feature type="compositionally biased region" description="Low complexity" evidence="1">
    <location>
        <begin position="194"/>
        <end position="203"/>
    </location>
</feature>
<gene>
    <name evidence="2" type="ORF">HNQ61_003690</name>
</gene>
<evidence type="ECO:0000313" key="2">
    <source>
        <dbReference type="EMBL" id="MBB6072029.1"/>
    </source>
</evidence>
<dbReference type="AlphaFoldDB" id="A0A841H2D2"/>